<dbReference type="InterPro" id="IPR041657">
    <property type="entry name" value="HTH_17"/>
</dbReference>
<reference evidence="2 3" key="1">
    <citation type="submission" date="2019-09" db="EMBL/GenBank/DDBJ databases">
        <title>Chitinophaga ginsengihumi sp. nov., isolated from soil of ginseng rhizosphere.</title>
        <authorList>
            <person name="Lee J."/>
        </authorList>
    </citation>
    <scope>NUCLEOTIDE SEQUENCE [LARGE SCALE GENOMIC DNA]</scope>
    <source>
        <strain evidence="2 3">BN140078</strain>
    </source>
</reference>
<name>A0A5B2VPF1_9BACT</name>
<protein>
    <submittedName>
        <fullName evidence="2">Helix-turn-helix domain-containing protein</fullName>
    </submittedName>
</protein>
<dbReference type="RefSeq" id="WP_149841146.1">
    <property type="nucleotide sequence ID" value="NZ_VUOC01000004.1"/>
</dbReference>
<dbReference type="GO" id="GO:0003677">
    <property type="term" value="F:DNA binding"/>
    <property type="evidence" value="ECO:0007669"/>
    <property type="project" value="InterPro"/>
</dbReference>
<reference evidence="2 3" key="2">
    <citation type="submission" date="2019-09" db="EMBL/GenBank/DDBJ databases">
        <authorList>
            <person name="Jin C."/>
        </authorList>
    </citation>
    <scope>NUCLEOTIDE SEQUENCE [LARGE SCALE GENOMIC DNA]</scope>
    <source>
        <strain evidence="2 3">BN140078</strain>
    </source>
</reference>
<feature type="domain" description="Helix-turn-helix" evidence="1">
    <location>
        <begin position="83"/>
        <end position="127"/>
    </location>
</feature>
<evidence type="ECO:0000259" key="1">
    <source>
        <dbReference type="Pfam" id="PF12728"/>
    </source>
</evidence>
<dbReference type="NCBIfam" id="TIGR01764">
    <property type="entry name" value="excise"/>
    <property type="match status" value="1"/>
</dbReference>
<gene>
    <name evidence="2" type="ORF">F0L74_27705</name>
</gene>
<dbReference type="Pfam" id="PF12728">
    <property type="entry name" value="HTH_17"/>
    <property type="match status" value="1"/>
</dbReference>
<dbReference type="AlphaFoldDB" id="A0A5B2VPF1"/>
<evidence type="ECO:0000313" key="2">
    <source>
        <dbReference type="EMBL" id="KAA2239969.1"/>
    </source>
</evidence>
<keyword evidence="3" id="KW-1185">Reference proteome</keyword>
<organism evidence="2 3">
    <name type="scientific">Chitinophaga agrisoli</name>
    <dbReference type="NCBI Taxonomy" id="2607653"/>
    <lineage>
        <taxon>Bacteria</taxon>
        <taxon>Pseudomonadati</taxon>
        <taxon>Bacteroidota</taxon>
        <taxon>Chitinophagia</taxon>
        <taxon>Chitinophagales</taxon>
        <taxon>Chitinophagaceae</taxon>
        <taxon>Chitinophaga</taxon>
    </lineage>
</organism>
<dbReference type="Proteomes" id="UP000324611">
    <property type="component" value="Unassembled WGS sequence"/>
</dbReference>
<proteinExistence type="predicted"/>
<dbReference type="InterPro" id="IPR010093">
    <property type="entry name" value="SinI_DNA-bd"/>
</dbReference>
<accession>A0A5B2VPF1</accession>
<dbReference type="EMBL" id="VUOC01000004">
    <property type="protein sequence ID" value="KAA2239969.1"/>
    <property type="molecule type" value="Genomic_DNA"/>
</dbReference>
<comment type="caution">
    <text evidence="2">The sequence shown here is derived from an EMBL/GenBank/DDBJ whole genome shotgun (WGS) entry which is preliminary data.</text>
</comment>
<sequence length="153" mass="17066">METILEKTTKRDQKIARAVNPQVAAVSTQIAKAGNNEVLIQIEGYKGKLEVPKSAMIIFLKILNRMAEGDSFALFLSDDNADLSTQQGADLLGVSRPHIVSLLEQGEIPFHKVGTHRRIHLKDLIAYNKKIKKNRADKLDFLADQAQELNLGY</sequence>
<evidence type="ECO:0000313" key="3">
    <source>
        <dbReference type="Proteomes" id="UP000324611"/>
    </source>
</evidence>